<comment type="subcellular location">
    <subcellularLocation>
        <location evidence="1">Host cell</location>
    </subcellularLocation>
    <subcellularLocation>
        <location evidence="2">Secreted</location>
    </subcellularLocation>
</comment>
<evidence type="ECO:0000313" key="6">
    <source>
        <dbReference type="EMBL" id="TMW59411.1"/>
    </source>
</evidence>
<dbReference type="OrthoDB" id="68300at2759"/>
<organism evidence="6 7">
    <name type="scientific">Pythium oligandrum</name>
    <name type="common">Mycoparasitic fungus</name>
    <dbReference type="NCBI Taxonomy" id="41045"/>
    <lineage>
        <taxon>Eukaryota</taxon>
        <taxon>Sar</taxon>
        <taxon>Stramenopiles</taxon>
        <taxon>Oomycota</taxon>
        <taxon>Peronosporomycetes</taxon>
        <taxon>Pythiales</taxon>
        <taxon>Pythiaceae</taxon>
        <taxon>Pythium</taxon>
    </lineage>
</organism>
<dbReference type="Proteomes" id="UP000794436">
    <property type="component" value="Unassembled WGS sequence"/>
</dbReference>
<feature type="region of interest" description="Disordered" evidence="4">
    <location>
        <begin position="213"/>
        <end position="265"/>
    </location>
</feature>
<feature type="region of interest" description="Disordered" evidence="4">
    <location>
        <begin position="1"/>
        <end position="22"/>
    </location>
</feature>
<evidence type="ECO:0000256" key="1">
    <source>
        <dbReference type="ARBA" id="ARBA00004340"/>
    </source>
</evidence>
<evidence type="ECO:0000313" key="7">
    <source>
        <dbReference type="Proteomes" id="UP000794436"/>
    </source>
</evidence>
<dbReference type="GO" id="GO:0005576">
    <property type="term" value="C:extracellular region"/>
    <property type="evidence" value="ECO:0007669"/>
    <property type="project" value="UniProtKB-SubCell"/>
</dbReference>
<comment type="caution">
    <text evidence="6">The sequence shown here is derived from an EMBL/GenBank/DDBJ whole genome shotgun (WGS) entry which is preliminary data.</text>
</comment>
<name>A0A8K1CAJ2_PYTOL</name>
<dbReference type="InterPro" id="IPR045379">
    <property type="entry name" value="Crinkler_N"/>
</dbReference>
<evidence type="ECO:0000259" key="5">
    <source>
        <dbReference type="Pfam" id="PF20147"/>
    </source>
</evidence>
<dbReference type="PANTHER" id="PTHR35213:SF3">
    <property type="entry name" value="MYB-LIKE DOMAIN-CONTAINING PROTEIN"/>
    <property type="match status" value="1"/>
</dbReference>
<feature type="domain" description="Crinkler effector protein N-terminal" evidence="5">
    <location>
        <begin position="558"/>
        <end position="655"/>
    </location>
</feature>
<accession>A0A8K1CAJ2</accession>
<evidence type="ECO:0000256" key="4">
    <source>
        <dbReference type="SAM" id="MobiDB-lite"/>
    </source>
</evidence>
<proteinExistence type="predicted"/>
<feature type="compositionally biased region" description="Basic residues" evidence="4">
    <location>
        <begin position="233"/>
        <end position="245"/>
    </location>
</feature>
<sequence length="911" mass="103313">MDLSKILSAEDGDDDYQRHEELRYDRGVRRGYDHEDDDVEATHQPHMRPMPGGGDYALSRLDLLFQADAMIQQRKSPTPATASKEEYLRSGVWTRAEEEYAAALIFYFLRGSLPIAEGTTLRKYLAEQLCCNRRRVSMKLATETIADKKIPRKVGASVFVALKPAPTDDEYQSMVESLEQLRIECFREVEANKTPRSTFASSPDQLSPLVLAKERASSSPGMEELSLNASPAPKRKTRTVRRSAKDRRDSVSTPSSKKSPVQSKRRRPLIIRTGFDLEEEEEYALTLVEYFTEGTLDLPEQTSLVAYLCEQLQCSAKTLSMKLAPRKCGERKFPENIGSITFKRNMESDESGEVFEAEARAYELRQAWLQAKEEAAADEHDHFSTSAASSPVSTPVRSIKHEADSTPTSKSPKALQPVYTRSGPWSRQEEEYAAALIDAFFRGILDLPEGTTLRAFLTSRLGCNPMRISKKLASENIADVKIPKKLGSATYVRRLSTTDSERVAADEVLRQLEYAHQMAEEGVSVGMKHAREEPNMVEFVRVDHPHDSGRGTSRFKQAKGLIKEENPITVQCDAAQLKLYLAKTKQREKNRKKPRRWLKSTDDDVKALKKGDIRDRIKQLVQEPLELEPTWKLSNSAYFGAQVDPHEGDIHVLVEIPKLQSSVLGKRVRSEDWFGDTSLSSVTKKRKPVDIQDVVVSYFTMKGFPPLAHSMNKYNKIMERKAYMTIFDELVHESEIALKDGSVLTMVVTGNPGTGKSRFYLYCVFQLITKQRPGVDALPPFDLVLNFRNIYHQYDPKTREFCKLDEQEAYILSQKLDVIRLIEGESSELTGWNGISILFSSPGIPHIMDFAKLESSTYIMPVWTLDELQDYNGLLDGVMRLRNEELLERFNKFGGISRYIFTGKVDENAQN</sequence>
<feature type="region of interest" description="Disordered" evidence="4">
    <location>
        <begin position="379"/>
        <end position="419"/>
    </location>
</feature>
<dbReference type="AlphaFoldDB" id="A0A8K1CAJ2"/>
<evidence type="ECO:0000256" key="2">
    <source>
        <dbReference type="ARBA" id="ARBA00004613"/>
    </source>
</evidence>
<dbReference type="EMBL" id="SPLM01000109">
    <property type="protein sequence ID" value="TMW59411.1"/>
    <property type="molecule type" value="Genomic_DNA"/>
</dbReference>
<feature type="compositionally biased region" description="Low complexity" evidence="4">
    <location>
        <begin position="384"/>
        <end position="396"/>
    </location>
</feature>
<gene>
    <name evidence="6" type="ORF">Poli38472_004480</name>
</gene>
<reference evidence="6" key="1">
    <citation type="submission" date="2019-03" db="EMBL/GenBank/DDBJ databases">
        <title>Long read genome sequence of the mycoparasitic Pythium oligandrum ATCC 38472 isolated from sugarbeet rhizosphere.</title>
        <authorList>
            <person name="Gaulin E."/>
        </authorList>
    </citation>
    <scope>NUCLEOTIDE SEQUENCE</scope>
    <source>
        <strain evidence="6">ATCC 38472_TT</strain>
    </source>
</reference>
<keyword evidence="3" id="KW-0964">Secreted</keyword>
<dbReference type="PANTHER" id="PTHR35213">
    <property type="entry name" value="RING-TYPE DOMAIN-CONTAINING PROTEIN-RELATED"/>
    <property type="match status" value="1"/>
</dbReference>
<protein>
    <recommendedName>
        <fullName evidence="5">Crinkler effector protein N-terminal domain-containing protein</fullName>
    </recommendedName>
</protein>
<keyword evidence="7" id="KW-1185">Reference proteome</keyword>
<feature type="compositionally biased region" description="Low complexity" evidence="4">
    <location>
        <begin position="251"/>
        <end position="262"/>
    </location>
</feature>
<evidence type="ECO:0000256" key="3">
    <source>
        <dbReference type="ARBA" id="ARBA00022525"/>
    </source>
</evidence>
<dbReference type="Pfam" id="PF20147">
    <property type="entry name" value="Crinkler"/>
    <property type="match status" value="1"/>
</dbReference>
<dbReference type="GO" id="GO:0043657">
    <property type="term" value="C:host cell"/>
    <property type="evidence" value="ECO:0007669"/>
    <property type="project" value="UniProtKB-SubCell"/>
</dbReference>